<evidence type="ECO:0000259" key="2">
    <source>
        <dbReference type="Pfam" id="PF12850"/>
    </source>
</evidence>
<feature type="domain" description="Calcineurin-like phosphoesterase" evidence="2">
    <location>
        <begin position="1"/>
        <end position="193"/>
    </location>
</feature>
<dbReference type="PANTHER" id="PTHR42850">
    <property type="entry name" value="METALLOPHOSPHOESTERASE"/>
    <property type="match status" value="1"/>
</dbReference>
<dbReference type="InterPro" id="IPR050126">
    <property type="entry name" value="Ap4A_hydrolase"/>
</dbReference>
<organism evidence="3">
    <name type="scientific">uncultured Truepera sp</name>
    <dbReference type="NCBI Taxonomy" id="543023"/>
    <lineage>
        <taxon>Bacteria</taxon>
        <taxon>Thermotogati</taxon>
        <taxon>Deinococcota</taxon>
        <taxon>Deinococci</taxon>
        <taxon>Trueperales</taxon>
        <taxon>Trueperaceae</taxon>
        <taxon>Truepera</taxon>
        <taxon>environmental samples</taxon>
    </lineage>
</organism>
<accession>A0A6J4VK48</accession>
<dbReference type="InterPro" id="IPR029052">
    <property type="entry name" value="Metallo-depent_PP-like"/>
</dbReference>
<dbReference type="CDD" id="cd00838">
    <property type="entry name" value="MPP_superfamily"/>
    <property type="match status" value="1"/>
</dbReference>
<reference evidence="3" key="1">
    <citation type="submission" date="2020-02" db="EMBL/GenBank/DDBJ databases">
        <authorList>
            <person name="Meier V. D."/>
        </authorList>
    </citation>
    <scope>NUCLEOTIDE SEQUENCE</scope>
    <source>
        <strain evidence="3">AVDCRST_MAG86</strain>
    </source>
</reference>
<dbReference type="GO" id="GO:0016791">
    <property type="term" value="F:phosphatase activity"/>
    <property type="evidence" value="ECO:0007669"/>
    <property type="project" value="TreeGrafter"/>
</dbReference>
<dbReference type="InterPro" id="IPR011152">
    <property type="entry name" value="Pesterase_MJ0912"/>
</dbReference>
<dbReference type="Pfam" id="PF12850">
    <property type="entry name" value="Metallophos_2"/>
    <property type="match status" value="1"/>
</dbReference>
<dbReference type="GO" id="GO:0005737">
    <property type="term" value="C:cytoplasm"/>
    <property type="evidence" value="ECO:0007669"/>
    <property type="project" value="TreeGrafter"/>
</dbReference>
<sequence>MIVGLISDVHANVLALEAALGELKRRGAESIVCLGDLVGYGPSPNETLDLLRQERVLCTLGAADEQIAFDFARSCHPRAGVADEILTWTRSVIEPQHVSFLRSLPVQLRLSTPQGRFRACHGTLDVSRRLDLSGNDLTLSQLLEAQRCQVLALGGSHVPFYQALSSGWVINPGSVGLSLNGEPGADYALLTFTESGLEVAMDKVEYDFAAVAFDIVAWGLPPTVAEAVQRGRLPDVA</sequence>
<dbReference type="PANTHER" id="PTHR42850:SF2">
    <property type="entry name" value="BLL5683 PROTEIN"/>
    <property type="match status" value="1"/>
</dbReference>
<evidence type="ECO:0000256" key="1">
    <source>
        <dbReference type="ARBA" id="ARBA00008950"/>
    </source>
</evidence>
<protein>
    <recommendedName>
        <fullName evidence="2">Calcineurin-like phosphoesterase domain-containing protein</fullName>
    </recommendedName>
</protein>
<dbReference type="EMBL" id="CADCWP010000256">
    <property type="protein sequence ID" value="CAA9581074.1"/>
    <property type="molecule type" value="Genomic_DNA"/>
</dbReference>
<name>A0A6J4VK48_9DEIN</name>
<dbReference type="PIRSF" id="PIRSF000883">
    <property type="entry name" value="Pesterase_MJ0912"/>
    <property type="match status" value="1"/>
</dbReference>
<proteinExistence type="inferred from homology"/>
<dbReference type="InterPro" id="IPR024654">
    <property type="entry name" value="Calcineurin-like_PHP_lpxH"/>
</dbReference>
<dbReference type="AlphaFoldDB" id="A0A6J4VK48"/>
<gene>
    <name evidence="3" type="ORF">AVDCRST_MAG86-2804</name>
</gene>
<evidence type="ECO:0000313" key="3">
    <source>
        <dbReference type="EMBL" id="CAA9581074.1"/>
    </source>
</evidence>
<dbReference type="SUPFAM" id="SSF56300">
    <property type="entry name" value="Metallo-dependent phosphatases"/>
    <property type="match status" value="1"/>
</dbReference>
<dbReference type="Gene3D" id="3.60.21.10">
    <property type="match status" value="1"/>
</dbReference>
<comment type="similarity">
    <text evidence="1">Belongs to the metallophosphoesterase superfamily. YfcE family.</text>
</comment>